<name>A0A2P5XFL2_GOSBA</name>
<dbReference type="EMBL" id="KZ664973">
    <property type="protein sequence ID" value="PPS02138.1"/>
    <property type="molecule type" value="Genomic_DNA"/>
</dbReference>
<reference evidence="1 2" key="1">
    <citation type="submission" date="2015-01" db="EMBL/GenBank/DDBJ databases">
        <title>Genome of allotetraploid Gossypium barbadense reveals genomic plasticity and fiber elongation in cotton evolution.</title>
        <authorList>
            <person name="Chen X."/>
            <person name="Liu X."/>
            <person name="Zhao B."/>
            <person name="Zheng H."/>
            <person name="Hu Y."/>
            <person name="Lu G."/>
            <person name="Yang C."/>
            <person name="Chen J."/>
            <person name="Shan C."/>
            <person name="Zhang L."/>
            <person name="Zhou Y."/>
            <person name="Wang L."/>
            <person name="Guo W."/>
            <person name="Bai Y."/>
            <person name="Ruan J."/>
            <person name="Shangguan X."/>
            <person name="Mao Y."/>
            <person name="Jiang J."/>
            <person name="Zhu Y."/>
            <person name="Lei J."/>
            <person name="Kang H."/>
            <person name="Chen S."/>
            <person name="He X."/>
            <person name="Wang R."/>
            <person name="Wang Y."/>
            <person name="Chen J."/>
            <person name="Wang L."/>
            <person name="Yu S."/>
            <person name="Wang B."/>
            <person name="Wei J."/>
            <person name="Song S."/>
            <person name="Lu X."/>
            <person name="Gao Z."/>
            <person name="Gu W."/>
            <person name="Deng X."/>
            <person name="Ma D."/>
            <person name="Wang S."/>
            <person name="Liang W."/>
            <person name="Fang L."/>
            <person name="Cai C."/>
            <person name="Zhu X."/>
            <person name="Zhou B."/>
            <person name="Zhang Y."/>
            <person name="Chen Z."/>
            <person name="Xu S."/>
            <person name="Zhu R."/>
            <person name="Wang S."/>
            <person name="Zhang T."/>
            <person name="Zhao G."/>
        </authorList>
    </citation>
    <scope>NUCLEOTIDE SEQUENCE [LARGE SCALE GENOMIC DNA]</scope>
    <source>
        <strain evidence="2">cv. Xinhai21</strain>
        <tissue evidence="1">Leaf</tissue>
    </source>
</reference>
<proteinExistence type="predicted"/>
<evidence type="ECO:0000313" key="1">
    <source>
        <dbReference type="EMBL" id="PPS02138.1"/>
    </source>
</evidence>
<gene>
    <name evidence="1" type="ORF">GOBAR_AA18530</name>
</gene>
<protein>
    <submittedName>
        <fullName evidence="1">Uncharacterized protein</fullName>
    </submittedName>
</protein>
<accession>A0A2P5XFL2</accession>
<evidence type="ECO:0000313" key="2">
    <source>
        <dbReference type="Proteomes" id="UP000239757"/>
    </source>
</evidence>
<dbReference type="Proteomes" id="UP000239757">
    <property type="component" value="Unassembled WGS sequence"/>
</dbReference>
<sequence>MEFEEDDDDLGTMIVIYCPSHHDSKDFSEPDLDDIPKDIDNESAVEGKDVHPHSARNTRFGIVIRNNPMAYTINVDLDVALAREFIEDPNIFQAYLLDKDLNVEE</sequence>
<organism evidence="1 2">
    <name type="scientific">Gossypium barbadense</name>
    <name type="common">Sea Island cotton</name>
    <name type="synonym">Hibiscus barbadensis</name>
    <dbReference type="NCBI Taxonomy" id="3634"/>
    <lineage>
        <taxon>Eukaryota</taxon>
        <taxon>Viridiplantae</taxon>
        <taxon>Streptophyta</taxon>
        <taxon>Embryophyta</taxon>
        <taxon>Tracheophyta</taxon>
        <taxon>Spermatophyta</taxon>
        <taxon>Magnoliopsida</taxon>
        <taxon>eudicotyledons</taxon>
        <taxon>Gunneridae</taxon>
        <taxon>Pentapetalae</taxon>
        <taxon>rosids</taxon>
        <taxon>malvids</taxon>
        <taxon>Malvales</taxon>
        <taxon>Malvaceae</taxon>
        <taxon>Malvoideae</taxon>
        <taxon>Gossypium</taxon>
    </lineage>
</organism>
<dbReference type="AlphaFoldDB" id="A0A2P5XFL2"/>